<dbReference type="EMBL" id="FOFN01000002">
    <property type="protein sequence ID" value="SEQ54079.1"/>
    <property type="molecule type" value="Genomic_DNA"/>
</dbReference>
<keyword evidence="3" id="KW-0808">Transferase</keyword>
<feature type="domain" description="Rhodanese" evidence="2">
    <location>
        <begin position="59"/>
        <end position="140"/>
    </location>
</feature>
<dbReference type="Gene3D" id="3.40.250.10">
    <property type="entry name" value="Rhodanese-like domain"/>
    <property type="match status" value="1"/>
</dbReference>
<keyword evidence="1" id="KW-0812">Transmembrane</keyword>
<dbReference type="OrthoDB" id="1201224at2"/>
<dbReference type="Pfam" id="PF00581">
    <property type="entry name" value="Rhodanese"/>
    <property type="match status" value="1"/>
</dbReference>
<name>A0A1H9GVM0_9FLAO</name>
<sequence>MKELEKTKRISIASTLFILAILIGLLTYKRPKHIYAINTQKTLENITNTDVLVTLEAIKNPNHVIVDVRSPIEFEKGHLANAINIHTPEILNEQNSALFKELKASNKTVLLYGNNPQEANVAFMFLFQLGYDNLKLLAIENSYSQNKLVSQNSEVEKLKTDIRSFIDESVKKSEVKVIPKQIIQPPKKIIPVQKKKKKIPEGGC</sequence>
<dbReference type="GO" id="GO:0016740">
    <property type="term" value="F:transferase activity"/>
    <property type="evidence" value="ECO:0007669"/>
    <property type="project" value="UniProtKB-KW"/>
</dbReference>
<feature type="transmembrane region" description="Helical" evidence="1">
    <location>
        <begin position="12"/>
        <end position="28"/>
    </location>
</feature>
<dbReference type="STRING" id="419940.SAMN05421824_1934"/>
<accession>A0A1H9GVM0</accession>
<dbReference type="SUPFAM" id="SSF52821">
    <property type="entry name" value="Rhodanese/Cell cycle control phosphatase"/>
    <property type="match status" value="1"/>
</dbReference>
<dbReference type="AlphaFoldDB" id="A0A1H9GVM0"/>
<keyword evidence="1" id="KW-1133">Transmembrane helix</keyword>
<evidence type="ECO:0000313" key="3">
    <source>
        <dbReference type="EMBL" id="SEQ54079.1"/>
    </source>
</evidence>
<dbReference type="SMART" id="SM00450">
    <property type="entry name" value="RHOD"/>
    <property type="match status" value="1"/>
</dbReference>
<evidence type="ECO:0000259" key="2">
    <source>
        <dbReference type="PROSITE" id="PS50206"/>
    </source>
</evidence>
<dbReference type="RefSeq" id="WP_092578903.1">
    <property type="nucleotide sequence ID" value="NZ_FOFN01000002.1"/>
</dbReference>
<organism evidence="3 4">
    <name type="scientific">Hyunsoonleella jejuensis</name>
    <dbReference type="NCBI Taxonomy" id="419940"/>
    <lineage>
        <taxon>Bacteria</taxon>
        <taxon>Pseudomonadati</taxon>
        <taxon>Bacteroidota</taxon>
        <taxon>Flavobacteriia</taxon>
        <taxon>Flavobacteriales</taxon>
        <taxon>Flavobacteriaceae</taxon>
    </lineage>
</organism>
<dbReference type="Proteomes" id="UP000198999">
    <property type="component" value="Unassembled WGS sequence"/>
</dbReference>
<dbReference type="InterPro" id="IPR001763">
    <property type="entry name" value="Rhodanese-like_dom"/>
</dbReference>
<gene>
    <name evidence="3" type="ORF">SAMN05421824_1934</name>
</gene>
<protein>
    <submittedName>
        <fullName evidence="3">Rhodanese-related sulfurtransferase</fullName>
    </submittedName>
</protein>
<dbReference type="CDD" id="cd00158">
    <property type="entry name" value="RHOD"/>
    <property type="match status" value="1"/>
</dbReference>
<dbReference type="InterPro" id="IPR036873">
    <property type="entry name" value="Rhodanese-like_dom_sf"/>
</dbReference>
<proteinExistence type="predicted"/>
<keyword evidence="4" id="KW-1185">Reference proteome</keyword>
<dbReference type="PROSITE" id="PS50206">
    <property type="entry name" value="RHODANESE_3"/>
    <property type="match status" value="1"/>
</dbReference>
<keyword evidence="1" id="KW-0472">Membrane</keyword>
<evidence type="ECO:0000256" key="1">
    <source>
        <dbReference type="SAM" id="Phobius"/>
    </source>
</evidence>
<evidence type="ECO:0000313" key="4">
    <source>
        <dbReference type="Proteomes" id="UP000198999"/>
    </source>
</evidence>
<reference evidence="3 4" key="1">
    <citation type="submission" date="2016-10" db="EMBL/GenBank/DDBJ databases">
        <authorList>
            <person name="de Groot N.N."/>
        </authorList>
    </citation>
    <scope>NUCLEOTIDE SEQUENCE [LARGE SCALE GENOMIC DNA]</scope>
    <source>
        <strain evidence="3 4">DSM 21035</strain>
    </source>
</reference>